<reference evidence="2" key="1">
    <citation type="journal article" date="2023" name="Mol. Phylogenet. Evol.">
        <title>Genome-scale phylogeny and comparative genomics of the fungal order Sordariales.</title>
        <authorList>
            <person name="Hensen N."/>
            <person name="Bonometti L."/>
            <person name="Westerberg I."/>
            <person name="Brannstrom I.O."/>
            <person name="Guillou S."/>
            <person name="Cros-Aarteil S."/>
            <person name="Calhoun S."/>
            <person name="Haridas S."/>
            <person name="Kuo A."/>
            <person name="Mondo S."/>
            <person name="Pangilinan J."/>
            <person name="Riley R."/>
            <person name="LaButti K."/>
            <person name="Andreopoulos B."/>
            <person name="Lipzen A."/>
            <person name="Chen C."/>
            <person name="Yan M."/>
            <person name="Daum C."/>
            <person name="Ng V."/>
            <person name="Clum A."/>
            <person name="Steindorff A."/>
            <person name="Ohm R.A."/>
            <person name="Martin F."/>
            <person name="Silar P."/>
            <person name="Natvig D.O."/>
            <person name="Lalanne C."/>
            <person name="Gautier V."/>
            <person name="Ament-Velasquez S.L."/>
            <person name="Kruys A."/>
            <person name="Hutchinson M.I."/>
            <person name="Powell A.J."/>
            <person name="Barry K."/>
            <person name="Miller A.N."/>
            <person name="Grigoriev I.V."/>
            <person name="Debuchy R."/>
            <person name="Gladieux P."/>
            <person name="Hiltunen Thoren M."/>
            <person name="Johannesson H."/>
        </authorList>
    </citation>
    <scope>NUCLEOTIDE SEQUENCE</scope>
    <source>
        <strain evidence="2">PSN243</strain>
    </source>
</reference>
<keyword evidence="1" id="KW-0812">Transmembrane</keyword>
<dbReference type="InterPro" id="IPR053008">
    <property type="entry name" value="Phomopsin_biosynth_assoc"/>
</dbReference>
<dbReference type="AlphaFoldDB" id="A0AAV9GIW3"/>
<dbReference type="PANTHER" id="PTHR35896:SF3">
    <property type="entry name" value="MAJOR FACILITATOR SUPERFAMILY TRANSPORTER"/>
    <property type="match status" value="1"/>
</dbReference>
<organism evidence="2 3">
    <name type="scientific">Podospora aff. communis PSN243</name>
    <dbReference type="NCBI Taxonomy" id="3040156"/>
    <lineage>
        <taxon>Eukaryota</taxon>
        <taxon>Fungi</taxon>
        <taxon>Dikarya</taxon>
        <taxon>Ascomycota</taxon>
        <taxon>Pezizomycotina</taxon>
        <taxon>Sordariomycetes</taxon>
        <taxon>Sordariomycetidae</taxon>
        <taxon>Sordariales</taxon>
        <taxon>Podosporaceae</taxon>
        <taxon>Podospora</taxon>
    </lineage>
</organism>
<dbReference type="EMBL" id="MU865946">
    <property type="protein sequence ID" value="KAK4448007.1"/>
    <property type="molecule type" value="Genomic_DNA"/>
</dbReference>
<gene>
    <name evidence="2" type="ORF">QBC34DRAFT_381839</name>
</gene>
<evidence type="ECO:0000313" key="2">
    <source>
        <dbReference type="EMBL" id="KAK4448007.1"/>
    </source>
</evidence>
<evidence type="ECO:0000256" key="1">
    <source>
        <dbReference type="SAM" id="Phobius"/>
    </source>
</evidence>
<protein>
    <submittedName>
        <fullName evidence="2">Uncharacterized protein</fullName>
    </submittedName>
</protein>
<comment type="caution">
    <text evidence="2">The sequence shown here is derived from an EMBL/GenBank/DDBJ whole genome shotgun (WGS) entry which is preliminary data.</text>
</comment>
<name>A0AAV9GIW3_9PEZI</name>
<sequence length="146" mass="15588">MPVPATDRGVVILPPVDSHYTLLTRAPAKRSLHSCTSRAIIGLIIVTGISIASALAAVAYTKTASDMSSSSNVPAPAECGRSAVEARANGCRFDAMLSAWIPRDCFDGEFLAGYDPFENYSLVVCDESGHTKFPFSFVILSWDELG</sequence>
<dbReference type="PANTHER" id="PTHR35896">
    <property type="entry name" value="IG-LIKE DOMAIN-CONTAINING PROTEIN"/>
    <property type="match status" value="1"/>
</dbReference>
<proteinExistence type="predicted"/>
<feature type="transmembrane region" description="Helical" evidence="1">
    <location>
        <begin position="39"/>
        <end position="60"/>
    </location>
</feature>
<keyword evidence="1" id="KW-0472">Membrane</keyword>
<accession>A0AAV9GIW3</accession>
<keyword evidence="1" id="KW-1133">Transmembrane helix</keyword>
<evidence type="ECO:0000313" key="3">
    <source>
        <dbReference type="Proteomes" id="UP001321760"/>
    </source>
</evidence>
<keyword evidence="3" id="KW-1185">Reference proteome</keyword>
<dbReference type="Proteomes" id="UP001321760">
    <property type="component" value="Unassembled WGS sequence"/>
</dbReference>
<reference evidence="2" key="2">
    <citation type="submission" date="2023-05" db="EMBL/GenBank/DDBJ databases">
        <authorList>
            <consortium name="Lawrence Berkeley National Laboratory"/>
            <person name="Steindorff A."/>
            <person name="Hensen N."/>
            <person name="Bonometti L."/>
            <person name="Westerberg I."/>
            <person name="Brannstrom I.O."/>
            <person name="Guillou S."/>
            <person name="Cros-Aarteil S."/>
            <person name="Calhoun S."/>
            <person name="Haridas S."/>
            <person name="Kuo A."/>
            <person name="Mondo S."/>
            <person name="Pangilinan J."/>
            <person name="Riley R."/>
            <person name="Labutti K."/>
            <person name="Andreopoulos B."/>
            <person name="Lipzen A."/>
            <person name="Chen C."/>
            <person name="Yanf M."/>
            <person name="Daum C."/>
            <person name="Ng V."/>
            <person name="Clum A."/>
            <person name="Ohm R."/>
            <person name="Martin F."/>
            <person name="Silar P."/>
            <person name="Natvig D."/>
            <person name="Lalanne C."/>
            <person name="Gautier V."/>
            <person name="Ament-Velasquez S.L."/>
            <person name="Kruys A."/>
            <person name="Hutchinson M.I."/>
            <person name="Powell A.J."/>
            <person name="Barry K."/>
            <person name="Miller A.N."/>
            <person name="Grigoriev I.V."/>
            <person name="Debuchy R."/>
            <person name="Gladieux P."/>
            <person name="Thoren M.H."/>
            <person name="Johannesson H."/>
        </authorList>
    </citation>
    <scope>NUCLEOTIDE SEQUENCE</scope>
    <source>
        <strain evidence="2">PSN243</strain>
    </source>
</reference>